<dbReference type="EMBL" id="ML210188">
    <property type="protein sequence ID" value="TFK25321.1"/>
    <property type="molecule type" value="Genomic_DNA"/>
</dbReference>
<dbReference type="AlphaFoldDB" id="A0A5C3KXF6"/>
<sequence length="349" mass="37897">MTSLELSTVVHAIFSDLRRIWSFLEPALHAQRLHFPIPASLAAFWDPTNDLDPPDKAKCASTELSTHYEPGPTPTPPTHPSQTPPLAHFHNPNSNNDNDDDMFVLSRHSVDGQRYLRLTSPTSQRNVSRVLSYCVHNSCTPTTNNKVPGCMATSSAATSPSPAGTIACGARAAWLYGNFGGSLVQMKLELAVCPKLFDQLEPHDPWCYRAACAPHLNALAMTNLWLALCQKHGNCSVEVQQWWGPCQLVCQSYLNKVVCPALTQDVQHVQHRCTAPIVLLNLPVPGPEGQVNASSLPTPLNCSPLMSKWTKGQHRASPLLTVKIKLKSPQPDYAAGPGSSTAALIHTGA</sequence>
<gene>
    <name evidence="2" type="ORF">FA15DRAFT_693917</name>
</gene>
<feature type="compositionally biased region" description="Pro residues" evidence="1">
    <location>
        <begin position="71"/>
        <end position="83"/>
    </location>
</feature>
<name>A0A5C3KXF6_COPMA</name>
<dbReference type="Proteomes" id="UP000307440">
    <property type="component" value="Unassembled WGS sequence"/>
</dbReference>
<proteinExistence type="predicted"/>
<keyword evidence="3" id="KW-1185">Reference proteome</keyword>
<reference evidence="2 3" key="1">
    <citation type="journal article" date="2019" name="Nat. Ecol. Evol.">
        <title>Megaphylogeny resolves global patterns of mushroom evolution.</title>
        <authorList>
            <person name="Varga T."/>
            <person name="Krizsan K."/>
            <person name="Foldi C."/>
            <person name="Dima B."/>
            <person name="Sanchez-Garcia M."/>
            <person name="Sanchez-Ramirez S."/>
            <person name="Szollosi G.J."/>
            <person name="Szarkandi J.G."/>
            <person name="Papp V."/>
            <person name="Albert L."/>
            <person name="Andreopoulos W."/>
            <person name="Angelini C."/>
            <person name="Antonin V."/>
            <person name="Barry K.W."/>
            <person name="Bougher N.L."/>
            <person name="Buchanan P."/>
            <person name="Buyck B."/>
            <person name="Bense V."/>
            <person name="Catcheside P."/>
            <person name="Chovatia M."/>
            <person name="Cooper J."/>
            <person name="Damon W."/>
            <person name="Desjardin D."/>
            <person name="Finy P."/>
            <person name="Geml J."/>
            <person name="Haridas S."/>
            <person name="Hughes K."/>
            <person name="Justo A."/>
            <person name="Karasinski D."/>
            <person name="Kautmanova I."/>
            <person name="Kiss B."/>
            <person name="Kocsube S."/>
            <person name="Kotiranta H."/>
            <person name="LaButti K.M."/>
            <person name="Lechner B.E."/>
            <person name="Liimatainen K."/>
            <person name="Lipzen A."/>
            <person name="Lukacs Z."/>
            <person name="Mihaltcheva S."/>
            <person name="Morgado L.N."/>
            <person name="Niskanen T."/>
            <person name="Noordeloos M.E."/>
            <person name="Ohm R.A."/>
            <person name="Ortiz-Santana B."/>
            <person name="Ovrebo C."/>
            <person name="Racz N."/>
            <person name="Riley R."/>
            <person name="Savchenko A."/>
            <person name="Shiryaev A."/>
            <person name="Soop K."/>
            <person name="Spirin V."/>
            <person name="Szebenyi C."/>
            <person name="Tomsovsky M."/>
            <person name="Tulloss R.E."/>
            <person name="Uehling J."/>
            <person name="Grigoriev I.V."/>
            <person name="Vagvolgyi C."/>
            <person name="Papp T."/>
            <person name="Martin F.M."/>
            <person name="Miettinen O."/>
            <person name="Hibbett D.S."/>
            <person name="Nagy L.G."/>
        </authorList>
    </citation>
    <scope>NUCLEOTIDE SEQUENCE [LARGE SCALE GENOMIC DNA]</scope>
    <source>
        <strain evidence="2 3">CBS 121175</strain>
    </source>
</reference>
<accession>A0A5C3KXF6</accession>
<evidence type="ECO:0000313" key="2">
    <source>
        <dbReference type="EMBL" id="TFK25321.1"/>
    </source>
</evidence>
<organism evidence="2 3">
    <name type="scientific">Coprinopsis marcescibilis</name>
    <name type="common">Agaric fungus</name>
    <name type="synonym">Psathyrella marcescibilis</name>
    <dbReference type="NCBI Taxonomy" id="230819"/>
    <lineage>
        <taxon>Eukaryota</taxon>
        <taxon>Fungi</taxon>
        <taxon>Dikarya</taxon>
        <taxon>Basidiomycota</taxon>
        <taxon>Agaricomycotina</taxon>
        <taxon>Agaricomycetes</taxon>
        <taxon>Agaricomycetidae</taxon>
        <taxon>Agaricales</taxon>
        <taxon>Agaricineae</taxon>
        <taxon>Psathyrellaceae</taxon>
        <taxon>Coprinopsis</taxon>
    </lineage>
</organism>
<feature type="region of interest" description="Disordered" evidence="1">
    <location>
        <begin position="54"/>
        <end position="99"/>
    </location>
</feature>
<feature type="compositionally biased region" description="Low complexity" evidence="1">
    <location>
        <begin position="84"/>
        <end position="96"/>
    </location>
</feature>
<evidence type="ECO:0000313" key="3">
    <source>
        <dbReference type="Proteomes" id="UP000307440"/>
    </source>
</evidence>
<evidence type="ECO:0000256" key="1">
    <source>
        <dbReference type="SAM" id="MobiDB-lite"/>
    </source>
</evidence>
<protein>
    <submittedName>
        <fullName evidence="2">Uncharacterized protein</fullName>
    </submittedName>
</protein>